<dbReference type="Gene3D" id="2.40.30.170">
    <property type="match status" value="1"/>
</dbReference>
<dbReference type="InterPro" id="IPR058792">
    <property type="entry name" value="Beta-barrel_RND_2"/>
</dbReference>
<dbReference type="PANTHER" id="PTHR30469:SF36">
    <property type="entry name" value="BLL3903 PROTEIN"/>
    <property type="match status" value="1"/>
</dbReference>
<dbReference type="FunFam" id="2.40.30.170:FF:000010">
    <property type="entry name" value="Efflux RND transporter periplasmic adaptor subunit"/>
    <property type="match status" value="1"/>
</dbReference>
<reference evidence="8 9" key="1">
    <citation type="submission" date="2017-03" db="EMBL/GenBank/DDBJ databases">
        <authorList>
            <person name="Afonso C.L."/>
            <person name="Miller P.J."/>
            <person name="Scott M.A."/>
            <person name="Spackman E."/>
            <person name="Goraichik I."/>
            <person name="Dimitrov K.M."/>
            <person name="Suarez D.L."/>
            <person name="Swayne D.E."/>
        </authorList>
    </citation>
    <scope>NUCLEOTIDE SEQUENCE [LARGE SCALE GENOMIC DNA]</scope>
    <source>
        <strain evidence="8 9">CECT 8625</strain>
    </source>
</reference>
<sequence>MQDEDSLGPQTRIRPQMSFIGQSLISAAVLGGALYVWIAHVPASQPMLDRLGVLDALGIEMAPVDAALARSGRGSDQGTPVVVSEVEERMLEDRVTAIGDGRAVRSVTVRSRAVGLITDLPITAGQRVEAGDVVARLDDEAETIALERARLILEDARADNERINQLRASGAITEVAFREAQLALRTAELAEREATFDLQQRQVTAPIAGVVGILDVEIGDRIAAQEALATITDRSVIVIDFRIPERVISRTTTGMAIEVSPLGIAGTTLEGTISAIDTVVDRASRTLRVQAEVDNADDRLRAGMAFSVALTYPGETLIAIDPLALQWSSDGAFVWVVRDGTARRVAATIQQRNSESVLIDADIDAGEPVVIEGVQTLRPGSEVTISDGTAVSREGQSPSPRL</sequence>
<dbReference type="NCBIfam" id="TIGR01730">
    <property type="entry name" value="RND_mfp"/>
    <property type="match status" value="1"/>
</dbReference>
<comment type="similarity">
    <text evidence="2">Belongs to the membrane fusion protein (MFP) (TC 8.A.1) family.</text>
</comment>
<dbReference type="AlphaFoldDB" id="A0A1X6ZX79"/>
<evidence type="ECO:0000256" key="4">
    <source>
        <dbReference type="SAM" id="Phobius"/>
    </source>
</evidence>
<dbReference type="InterPro" id="IPR058627">
    <property type="entry name" value="MdtA-like_C"/>
</dbReference>
<protein>
    <submittedName>
        <fullName evidence="8">Multidrug resistance protein MdtA</fullName>
    </submittedName>
</protein>
<dbReference type="Pfam" id="PF25917">
    <property type="entry name" value="BSH_RND"/>
    <property type="match status" value="1"/>
</dbReference>
<dbReference type="Gene3D" id="2.40.50.100">
    <property type="match status" value="1"/>
</dbReference>
<dbReference type="GO" id="GO:0015562">
    <property type="term" value="F:efflux transmembrane transporter activity"/>
    <property type="evidence" value="ECO:0007669"/>
    <property type="project" value="TreeGrafter"/>
</dbReference>
<dbReference type="SUPFAM" id="SSF111369">
    <property type="entry name" value="HlyD-like secretion proteins"/>
    <property type="match status" value="1"/>
</dbReference>
<dbReference type="InterPro" id="IPR006143">
    <property type="entry name" value="RND_pump_MFP"/>
</dbReference>
<evidence type="ECO:0000256" key="2">
    <source>
        <dbReference type="ARBA" id="ARBA00009477"/>
    </source>
</evidence>
<feature type="domain" description="Multidrug resistance protein MdtA-like C-terminal permuted SH3" evidence="7">
    <location>
        <begin position="324"/>
        <end position="376"/>
    </location>
</feature>
<accession>A0A1X6ZX79</accession>
<evidence type="ECO:0000259" key="7">
    <source>
        <dbReference type="Pfam" id="PF25967"/>
    </source>
</evidence>
<comment type="subcellular location">
    <subcellularLocation>
        <location evidence="1">Cell envelope</location>
    </subcellularLocation>
</comment>
<feature type="domain" description="Multidrug resistance protein MdtA-like barrel-sandwich hybrid" evidence="5">
    <location>
        <begin position="105"/>
        <end position="232"/>
    </location>
</feature>
<dbReference type="Proteomes" id="UP000193570">
    <property type="component" value="Unassembled WGS sequence"/>
</dbReference>
<evidence type="ECO:0000313" key="9">
    <source>
        <dbReference type="Proteomes" id="UP000193570"/>
    </source>
</evidence>
<name>A0A1X6ZX79_9RHOB</name>
<proteinExistence type="inferred from homology"/>
<dbReference type="GO" id="GO:1990281">
    <property type="term" value="C:efflux pump complex"/>
    <property type="evidence" value="ECO:0007669"/>
    <property type="project" value="TreeGrafter"/>
</dbReference>
<dbReference type="PANTHER" id="PTHR30469">
    <property type="entry name" value="MULTIDRUG RESISTANCE PROTEIN MDTA"/>
    <property type="match status" value="1"/>
</dbReference>
<keyword evidence="4" id="KW-0472">Membrane</keyword>
<feature type="domain" description="CusB-like beta-barrel" evidence="6">
    <location>
        <begin position="240"/>
        <end position="311"/>
    </location>
</feature>
<evidence type="ECO:0000256" key="1">
    <source>
        <dbReference type="ARBA" id="ARBA00004196"/>
    </source>
</evidence>
<dbReference type="EMBL" id="FWFK01000006">
    <property type="protein sequence ID" value="SLN63893.1"/>
    <property type="molecule type" value="Genomic_DNA"/>
</dbReference>
<organism evidence="8 9">
    <name type="scientific">Roseivivax jejudonensis</name>
    <dbReference type="NCBI Taxonomy" id="1529041"/>
    <lineage>
        <taxon>Bacteria</taxon>
        <taxon>Pseudomonadati</taxon>
        <taxon>Pseudomonadota</taxon>
        <taxon>Alphaproteobacteria</taxon>
        <taxon>Rhodobacterales</taxon>
        <taxon>Roseobacteraceae</taxon>
        <taxon>Roseivivax</taxon>
    </lineage>
</organism>
<keyword evidence="4" id="KW-0812">Transmembrane</keyword>
<dbReference type="Gene3D" id="2.40.420.20">
    <property type="match status" value="1"/>
</dbReference>
<keyword evidence="4" id="KW-1133">Transmembrane helix</keyword>
<dbReference type="Pfam" id="PF25967">
    <property type="entry name" value="RND-MFP_C"/>
    <property type="match status" value="1"/>
</dbReference>
<feature type="transmembrane region" description="Helical" evidence="4">
    <location>
        <begin position="19"/>
        <end position="38"/>
    </location>
</feature>
<evidence type="ECO:0000313" key="8">
    <source>
        <dbReference type="EMBL" id="SLN63893.1"/>
    </source>
</evidence>
<evidence type="ECO:0000259" key="5">
    <source>
        <dbReference type="Pfam" id="PF25917"/>
    </source>
</evidence>
<keyword evidence="9" id="KW-1185">Reference proteome</keyword>
<dbReference type="Pfam" id="PF25954">
    <property type="entry name" value="Beta-barrel_RND_2"/>
    <property type="match status" value="1"/>
</dbReference>
<dbReference type="Gene3D" id="1.10.287.470">
    <property type="entry name" value="Helix hairpin bin"/>
    <property type="match status" value="1"/>
</dbReference>
<dbReference type="InterPro" id="IPR058625">
    <property type="entry name" value="MdtA-like_BSH"/>
</dbReference>
<evidence type="ECO:0000256" key="3">
    <source>
        <dbReference type="ARBA" id="ARBA00022448"/>
    </source>
</evidence>
<gene>
    <name evidence="8" type="primary">mdtA_1</name>
    <name evidence="8" type="ORF">ROJ8625_03233</name>
</gene>
<evidence type="ECO:0000259" key="6">
    <source>
        <dbReference type="Pfam" id="PF25954"/>
    </source>
</evidence>
<keyword evidence="3" id="KW-0813">Transport</keyword>